<dbReference type="OrthoDB" id="680656at2"/>
<dbReference type="RefSeq" id="WP_039143776.1">
    <property type="nucleotide sequence ID" value="NZ_JSVC01000028.1"/>
</dbReference>
<accession>A0A0C1KZP2</accession>
<evidence type="ECO:0008006" key="4">
    <source>
        <dbReference type="Google" id="ProtNLM"/>
    </source>
</evidence>
<keyword evidence="3" id="KW-1185">Reference proteome</keyword>
<dbReference type="STRING" id="1349421.OI18_21140"/>
<dbReference type="EMBL" id="JSVC01000028">
    <property type="protein sequence ID" value="KIC92761.1"/>
    <property type="molecule type" value="Genomic_DNA"/>
</dbReference>
<evidence type="ECO:0000313" key="3">
    <source>
        <dbReference type="Proteomes" id="UP000031408"/>
    </source>
</evidence>
<sequence length="1296" mass="143947">MKLFIRLNLVLTCCLLFSLQRGIGQTNPFNEVSIASPNAASLGKFVDVPVNNHTGLPQVNIPIYTIKDGPIELPISLSYHAGGLKVAEPSSWVGAGWALNAGGMITRTVQGIPDERLTGSAVSVNNGMAAHFTDYGYHTYINLDGNEANKPTVKDFADGKADGEPDMFTFSFGKYSGKFIFGEDRTPILLPEQDIKIEYTYNGPAIGISIESFKLTTPDGTQYFFGTTPIVGDVDAIEKTRISTAQAGLTQIGAVSSWYLYKIQSADGQFSVTLNYAQEYYAYHTVSMNPLRNDEVGQQGKLFYRIAKNFVNGLRLSSMVWSNGTVNFIGGALRQDLAGTTLTDPTDEINTSARTLDVIEVRSNNNQLCKKIRLKQSYFVDNSTSLSSKLTFLSINTDKYRLKLDSLLEYSCDSTLQIPAHKFEYYTEKVPRRLSFAQDHWGFYNGQDANQDLISTYTLDNFSSVSMGNREPAWPAMRGGTLKKITYPTGGTHELVMEPHDTWVSYQKYNESQIQSATLGFGNSATTYTSPIFSIGSNYYKLTASLSSSESTPGQVIASAKILQGTTTIKTITVDYNNRSGSAFFTVPPGQYTFQVTLLNRRSTEGFTGTLKELVPYQYEADVTVGGLRIDTLKVSDQPGKEIKTIFTYKTSGEINKSSGVLYARPTYVQVIQNDEAMFTPVIGGGGQVVGYEPNPCSPNGCRTCDIGATRGYYISPAPIRPMEYSQGQHIGYNEVKVEKTGNGYSIFKYFSSDIWDLNHDDIAYKNANISSSCLIATPDYPEAPPTIDWKRGDIKYEGHFDNSGNSVMEMDYLQDYLDDELLTPAIIPYYWMENGVGGSLTNMIITTKYTIKTAKKIKTTTTTRTIMPGGMVQTTTNITHISSKWHNQPTQQIQISSTGDTLKTLLKYSADLMPLSCDTLTSCVQLYNSEVGYVEGTFNSTFPTCQTDQCRYEKRKDRAMGLLTVRRTYIERRKNKFTLVGNTFQTNLSNAIGAATTELKPIYELNRLGQINMIEQLDFSGGKLTTGTYIQHAYTTQSPVYVFPNKSWQINLRTSSSSFSQVSVSGNNLMKDSRYAEEDNMLMEQGAMLELTEKSGISQSYIWDQTRNYPTAVIGNGKMNEVAYTSFEDNAVGNWSYNAGLVTTFTPHTGKKVYNMSASSPIGRSGLQSTQTYFVSYWSRNTSASYTISGTVSGYPIGGATINGWKYYEHKVTGVTSVSITGTGYIDEVRLYPTQAVMKTFTYEPAVGMTSQTDETSISSFFQYDSLGRLLFIRDKDQRILKKYWYQYNGQVQAQ</sequence>
<dbReference type="Proteomes" id="UP000031408">
    <property type="component" value="Unassembled WGS sequence"/>
</dbReference>
<comment type="caution">
    <text evidence="2">The sequence shown here is derived from an EMBL/GenBank/DDBJ whole genome shotgun (WGS) entry which is preliminary data.</text>
</comment>
<feature type="signal peptide" evidence="1">
    <location>
        <begin position="1"/>
        <end position="23"/>
    </location>
</feature>
<keyword evidence="1" id="KW-0732">Signal</keyword>
<feature type="chain" id="PRO_5002134612" description="YD repeat-containing protein" evidence="1">
    <location>
        <begin position="24"/>
        <end position="1296"/>
    </location>
</feature>
<name>A0A0C1KZP2_9BACT</name>
<protein>
    <recommendedName>
        <fullName evidence="4">YD repeat-containing protein</fullName>
    </recommendedName>
</protein>
<evidence type="ECO:0000256" key="1">
    <source>
        <dbReference type="SAM" id="SignalP"/>
    </source>
</evidence>
<reference evidence="2 3" key="1">
    <citation type="submission" date="2014-11" db="EMBL/GenBank/DDBJ databases">
        <title>Genome sequence of Flavihumibacter solisilvae 3-3.</title>
        <authorList>
            <person name="Zhou G."/>
            <person name="Li M."/>
            <person name="Wang G."/>
        </authorList>
    </citation>
    <scope>NUCLEOTIDE SEQUENCE [LARGE SCALE GENOMIC DNA]</scope>
    <source>
        <strain evidence="2 3">3-3</strain>
    </source>
</reference>
<proteinExistence type="predicted"/>
<organism evidence="2 3">
    <name type="scientific">Flavihumibacter solisilvae</name>
    <dbReference type="NCBI Taxonomy" id="1349421"/>
    <lineage>
        <taxon>Bacteria</taxon>
        <taxon>Pseudomonadati</taxon>
        <taxon>Bacteroidota</taxon>
        <taxon>Chitinophagia</taxon>
        <taxon>Chitinophagales</taxon>
        <taxon>Chitinophagaceae</taxon>
        <taxon>Flavihumibacter</taxon>
    </lineage>
</organism>
<gene>
    <name evidence="2" type="ORF">OI18_21140</name>
</gene>
<evidence type="ECO:0000313" key="2">
    <source>
        <dbReference type="EMBL" id="KIC92761.1"/>
    </source>
</evidence>